<dbReference type="GeneTree" id="ENSGT01150000287090"/>
<keyword evidence="2" id="KW-1003">Cell membrane</keyword>
<evidence type="ECO:0000256" key="1">
    <source>
        <dbReference type="ARBA" id="ARBA00004236"/>
    </source>
</evidence>
<keyword evidence="4" id="KW-0391">Immunity</keyword>
<dbReference type="InterPro" id="IPR003599">
    <property type="entry name" value="Ig_sub"/>
</dbReference>
<evidence type="ECO:0000256" key="5">
    <source>
        <dbReference type="ARBA" id="ARBA00023136"/>
    </source>
</evidence>
<dbReference type="Proteomes" id="UP000264800">
    <property type="component" value="Unplaced"/>
</dbReference>
<feature type="domain" description="Ig-like" evidence="11">
    <location>
        <begin position="25"/>
        <end position="108"/>
    </location>
</feature>
<feature type="region of interest" description="Disordered" evidence="8">
    <location>
        <begin position="210"/>
        <end position="230"/>
    </location>
</feature>
<evidence type="ECO:0000256" key="2">
    <source>
        <dbReference type="ARBA" id="ARBA00022475"/>
    </source>
</evidence>
<protein>
    <submittedName>
        <fullName evidence="12">Uncharacterized LOC108249430</fullName>
    </submittedName>
</protein>
<reference evidence="12" key="2">
    <citation type="submission" date="2025-09" db="UniProtKB">
        <authorList>
            <consortium name="Ensembl"/>
        </authorList>
    </citation>
    <scope>IDENTIFICATION</scope>
</reference>
<sequence>MKSFILKTALLLCCSSWICESQTMEVQSGEDVTLLCSNISTDPTQTDWFRVVHKTGPSCISSMYKADDDEASYCDEFQTGKFNMSSNITTIFLQIKHVERSDSGLYFCGFYIRKHTVIGSSTELIIQDESNDELDSKTKSKGEADRPMDQMSVIFGTLSVFLTTVIIVLAVKLRKLQKALSAELQGERNKNLSCNDLNYAALSFQTKAKRNHRSVSERQQESHVVYAATR</sequence>
<dbReference type="OMA" id="YSYSWIS"/>
<dbReference type="Pfam" id="PF07686">
    <property type="entry name" value="V-set"/>
    <property type="match status" value="1"/>
</dbReference>
<dbReference type="PANTHER" id="PTHR19433:SF111">
    <property type="entry name" value="T CELL RECEPTOR ALPHA VARIABLE 4"/>
    <property type="match status" value="1"/>
</dbReference>
<dbReference type="SUPFAM" id="SSF48726">
    <property type="entry name" value="Immunoglobulin"/>
    <property type="match status" value="1"/>
</dbReference>
<dbReference type="Gene3D" id="2.60.40.10">
    <property type="entry name" value="Immunoglobulins"/>
    <property type="match status" value="1"/>
</dbReference>
<dbReference type="InterPro" id="IPR007110">
    <property type="entry name" value="Ig-like_dom"/>
</dbReference>
<evidence type="ECO:0000259" key="11">
    <source>
        <dbReference type="PROSITE" id="PS50835"/>
    </source>
</evidence>
<dbReference type="AlphaFoldDB" id="A0A3Q3G1N1"/>
<proteinExistence type="predicted"/>
<evidence type="ECO:0000256" key="10">
    <source>
        <dbReference type="SAM" id="SignalP"/>
    </source>
</evidence>
<dbReference type="InterPro" id="IPR013106">
    <property type="entry name" value="Ig_V-set"/>
</dbReference>
<evidence type="ECO:0000256" key="8">
    <source>
        <dbReference type="SAM" id="MobiDB-lite"/>
    </source>
</evidence>
<accession>A0A3Q3G1N1</accession>
<evidence type="ECO:0000313" key="13">
    <source>
        <dbReference type="Proteomes" id="UP000264800"/>
    </source>
</evidence>
<keyword evidence="9" id="KW-1133">Transmembrane helix</keyword>
<evidence type="ECO:0000256" key="7">
    <source>
        <dbReference type="ARBA" id="ARBA00023180"/>
    </source>
</evidence>
<name>A0A3Q3G1N1_KRYMA</name>
<dbReference type="Ensembl" id="ENSKMAT00000018554.1">
    <property type="protein sequence ID" value="ENSKMAP00000018302.1"/>
    <property type="gene ID" value="ENSKMAG00000013622.1"/>
</dbReference>
<feature type="transmembrane region" description="Helical" evidence="9">
    <location>
        <begin position="151"/>
        <end position="171"/>
    </location>
</feature>
<keyword evidence="6" id="KW-1015">Disulfide bond</keyword>
<organism evidence="12 13">
    <name type="scientific">Kryptolebias marmoratus</name>
    <name type="common">Mangrove killifish</name>
    <name type="synonym">Rivulus marmoratus</name>
    <dbReference type="NCBI Taxonomy" id="37003"/>
    <lineage>
        <taxon>Eukaryota</taxon>
        <taxon>Metazoa</taxon>
        <taxon>Chordata</taxon>
        <taxon>Craniata</taxon>
        <taxon>Vertebrata</taxon>
        <taxon>Euteleostomi</taxon>
        <taxon>Actinopterygii</taxon>
        <taxon>Neopterygii</taxon>
        <taxon>Teleostei</taxon>
        <taxon>Neoteleostei</taxon>
        <taxon>Acanthomorphata</taxon>
        <taxon>Ovalentaria</taxon>
        <taxon>Atherinomorphae</taxon>
        <taxon>Cyprinodontiformes</taxon>
        <taxon>Rivulidae</taxon>
        <taxon>Kryptolebias</taxon>
    </lineage>
</organism>
<evidence type="ECO:0000256" key="9">
    <source>
        <dbReference type="SAM" id="Phobius"/>
    </source>
</evidence>
<keyword evidence="5 9" id="KW-0472">Membrane</keyword>
<dbReference type="SMART" id="SM00409">
    <property type="entry name" value="IG"/>
    <property type="match status" value="1"/>
</dbReference>
<dbReference type="PROSITE" id="PS50835">
    <property type="entry name" value="IG_LIKE"/>
    <property type="match status" value="1"/>
</dbReference>
<dbReference type="GO" id="GO:0009617">
    <property type="term" value="P:response to bacterium"/>
    <property type="evidence" value="ECO:0007669"/>
    <property type="project" value="TreeGrafter"/>
</dbReference>
<comment type="subcellular location">
    <subcellularLocation>
        <location evidence="1">Cell membrane</location>
    </subcellularLocation>
</comment>
<dbReference type="InterPro" id="IPR052051">
    <property type="entry name" value="TCR_complex_component"/>
</dbReference>
<evidence type="ECO:0000313" key="12">
    <source>
        <dbReference type="Ensembl" id="ENSKMAP00000018302.1"/>
    </source>
</evidence>
<dbReference type="InterPro" id="IPR013783">
    <property type="entry name" value="Ig-like_fold"/>
</dbReference>
<dbReference type="InterPro" id="IPR036179">
    <property type="entry name" value="Ig-like_dom_sf"/>
</dbReference>
<dbReference type="GO" id="GO:0002376">
    <property type="term" value="P:immune system process"/>
    <property type="evidence" value="ECO:0007669"/>
    <property type="project" value="UniProtKB-KW"/>
</dbReference>
<keyword evidence="7" id="KW-0325">Glycoprotein</keyword>
<evidence type="ECO:0000256" key="6">
    <source>
        <dbReference type="ARBA" id="ARBA00023157"/>
    </source>
</evidence>
<feature type="signal peptide" evidence="10">
    <location>
        <begin position="1"/>
        <end position="21"/>
    </location>
</feature>
<keyword evidence="9" id="KW-0812">Transmembrane</keyword>
<feature type="chain" id="PRO_5018666322" evidence="10">
    <location>
        <begin position="22"/>
        <end position="230"/>
    </location>
</feature>
<dbReference type="GO" id="GO:0005886">
    <property type="term" value="C:plasma membrane"/>
    <property type="evidence" value="ECO:0007669"/>
    <property type="project" value="UniProtKB-SubCell"/>
</dbReference>
<evidence type="ECO:0000256" key="4">
    <source>
        <dbReference type="ARBA" id="ARBA00022859"/>
    </source>
</evidence>
<evidence type="ECO:0000256" key="3">
    <source>
        <dbReference type="ARBA" id="ARBA00022729"/>
    </source>
</evidence>
<keyword evidence="13" id="KW-1185">Reference proteome</keyword>
<dbReference type="STRING" id="37003.ENSKMAP00000018302"/>
<reference evidence="12" key="1">
    <citation type="submission" date="2025-08" db="UniProtKB">
        <authorList>
            <consortium name="Ensembl"/>
        </authorList>
    </citation>
    <scope>IDENTIFICATION</scope>
</reference>
<dbReference type="PANTHER" id="PTHR19433">
    <property type="entry name" value="T-CELL RECEPTOR ALPHA CHAIN V REGION-RELATED"/>
    <property type="match status" value="1"/>
</dbReference>
<keyword evidence="3 10" id="KW-0732">Signal</keyword>